<gene>
    <name evidence="7" type="ORF">ZA01_06455</name>
</gene>
<dbReference type="Proteomes" id="UP000321614">
    <property type="component" value="Unassembled WGS sequence"/>
</dbReference>
<evidence type="ECO:0000259" key="6">
    <source>
        <dbReference type="SMART" id="SM00363"/>
    </source>
</evidence>
<evidence type="ECO:0000313" key="8">
    <source>
        <dbReference type="Proteomes" id="UP000321614"/>
    </source>
</evidence>
<evidence type="ECO:0000256" key="2">
    <source>
        <dbReference type="ARBA" id="ARBA00022730"/>
    </source>
</evidence>
<comment type="caution">
    <text evidence="7">The sequence shown here is derived from an EMBL/GenBank/DDBJ whole genome shotgun (WGS) entry which is preliminary data.</text>
</comment>
<evidence type="ECO:0000256" key="4">
    <source>
        <dbReference type="ARBA" id="ARBA00022917"/>
    </source>
</evidence>
<organism evidence="7 8">
    <name type="scientific">Campylobacter insulaenigrae</name>
    <dbReference type="NCBI Taxonomy" id="260714"/>
    <lineage>
        <taxon>Bacteria</taxon>
        <taxon>Pseudomonadati</taxon>
        <taxon>Campylobacterota</taxon>
        <taxon>Epsilonproteobacteria</taxon>
        <taxon>Campylobacterales</taxon>
        <taxon>Campylobacteraceae</taxon>
        <taxon>Campylobacter</taxon>
    </lineage>
</organism>
<evidence type="ECO:0000256" key="5">
    <source>
        <dbReference type="PROSITE-ProRule" id="PRU00182"/>
    </source>
</evidence>
<feature type="domain" description="RNA-binding S4" evidence="6">
    <location>
        <begin position="1"/>
        <end position="56"/>
    </location>
</feature>
<dbReference type="SMART" id="SM00363">
    <property type="entry name" value="S4"/>
    <property type="match status" value="1"/>
</dbReference>
<dbReference type="PROSITE" id="PS50889">
    <property type="entry name" value="S4"/>
    <property type="match status" value="1"/>
</dbReference>
<dbReference type="InterPro" id="IPR002942">
    <property type="entry name" value="S4_RNA-bd"/>
</dbReference>
<sequence length="82" mass="9403">MRIDKFLNVVNITKRRAISEDMCKSGVVSINNQVAKASKDVKIGDEISIKFIEHIDIYKVLDIPVSKNIPKNMQEKYVIKIK</sequence>
<keyword evidence="4" id="KW-0648">Protein biosynthesis</keyword>
<evidence type="ECO:0000256" key="3">
    <source>
        <dbReference type="ARBA" id="ARBA00022884"/>
    </source>
</evidence>
<proteinExistence type="predicted"/>
<dbReference type="InterPro" id="IPR025490">
    <property type="entry name" value="RqcP"/>
</dbReference>
<dbReference type="PIRSF" id="PIRSF038881">
    <property type="entry name" value="RNAbp_HP1423"/>
    <property type="match status" value="1"/>
</dbReference>
<keyword evidence="1" id="KW-0820">tRNA-binding</keyword>
<name>A0ABY3G2D1_9BACT</name>
<protein>
    <submittedName>
        <fullName evidence="7">RNA-binding S4 domain-containing protein</fullName>
    </submittedName>
</protein>
<dbReference type="SUPFAM" id="SSF55174">
    <property type="entry name" value="Alpha-L RNA-binding motif"/>
    <property type="match status" value="1"/>
</dbReference>
<accession>A0ABY3G2D1</accession>
<dbReference type="InterPro" id="IPR036986">
    <property type="entry name" value="S4_RNA-bd_sf"/>
</dbReference>
<reference evidence="7 8" key="1">
    <citation type="submission" date="2019-07" db="EMBL/GenBank/DDBJ databases">
        <title>Rapid identification of Enteric Bacteria from Whole Genome Sequences (WGS) using Average Nucleotide Identity (ANI).</title>
        <authorList>
            <person name="Lane C."/>
        </authorList>
    </citation>
    <scope>NUCLEOTIDE SEQUENCE [LARGE SCALE GENOMIC DNA]</scope>
    <source>
        <strain evidence="7 8">2011D-8905</strain>
    </source>
</reference>
<dbReference type="EMBL" id="VOAW01000016">
    <property type="protein sequence ID" value="TWO23898.1"/>
    <property type="molecule type" value="Genomic_DNA"/>
</dbReference>
<dbReference type="CDD" id="cd00165">
    <property type="entry name" value="S4"/>
    <property type="match status" value="1"/>
</dbReference>
<dbReference type="Pfam" id="PF01479">
    <property type="entry name" value="S4"/>
    <property type="match status" value="1"/>
</dbReference>
<keyword evidence="3 5" id="KW-0694">RNA-binding</keyword>
<evidence type="ECO:0000256" key="1">
    <source>
        <dbReference type="ARBA" id="ARBA00022555"/>
    </source>
</evidence>
<keyword evidence="8" id="KW-1185">Reference proteome</keyword>
<dbReference type="RefSeq" id="WP_126419004.1">
    <property type="nucleotide sequence ID" value="NZ_JANPQP010000001.1"/>
</dbReference>
<dbReference type="Gene3D" id="3.10.290.10">
    <property type="entry name" value="RNA-binding S4 domain"/>
    <property type="match status" value="1"/>
</dbReference>
<evidence type="ECO:0000313" key="7">
    <source>
        <dbReference type="EMBL" id="TWO23898.1"/>
    </source>
</evidence>
<keyword evidence="2" id="KW-0699">rRNA-binding</keyword>